<dbReference type="EMBL" id="CP007155">
    <property type="protein sequence ID" value="AHI00881.1"/>
    <property type="molecule type" value="Genomic_DNA"/>
</dbReference>
<accession>W5WJF8</accession>
<evidence type="ECO:0000256" key="2">
    <source>
        <dbReference type="ARBA" id="ARBA00022692"/>
    </source>
</evidence>
<reference evidence="6 7" key="1">
    <citation type="journal article" date="2014" name="BMC Genomics">
        <title>Complete genome sequence of producer of the glycopeptide antibiotic Aculeximycin Kutzneria albida DSM 43870T, a representative of minor genus of Pseudonocardiaceae.</title>
        <authorList>
            <person name="Rebets Y."/>
            <person name="Tokovenko B."/>
            <person name="Lushchyk I."/>
            <person name="Ruckert C."/>
            <person name="Zaburannyi N."/>
            <person name="Bechthold A."/>
            <person name="Kalinowski J."/>
            <person name="Luzhetskyy A."/>
        </authorList>
    </citation>
    <scope>NUCLEOTIDE SEQUENCE [LARGE SCALE GENOMIC DNA]</scope>
    <source>
        <strain evidence="6">DSM 43870</strain>
    </source>
</reference>
<keyword evidence="5" id="KW-0732">Signal</keyword>
<dbReference type="PANTHER" id="PTHR30168:SF0">
    <property type="entry name" value="INNER MEMBRANE PROTEIN"/>
    <property type="match status" value="1"/>
</dbReference>
<dbReference type="Proteomes" id="UP000019225">
    <property type="component" value="Chromosome"/>
</dbReference>
<sequence length="486" mass="50507">MGRERMNTGSRRRVAMLVAMAASVGLVTGCSTKVAGAASPLGQLDAGSVAGLPVTNGASGPRSGIADATLPVTGSDGGEMDKLALNTLADVNDYWTQQLPAVFNKQFRPVSKLTSYDSDGPNQRVCAGKVDTKGVANAFYCNLDNSVSWDRGQLLPLLTQKFGPLAVTMVLAHEMGHAIQYQLGPLSGVNQGTPSIVLEQQADCYAGGFMRFVAEGKAKHFEMSTGDGLNKVLATTFFVRDTPGGSFTDESAHGSAFDRVFAFQAGFADGPKRCSQISPSEIKSRVTETGFVDAKDSAKGGNATIDDKSLGHVQDALKQVFSKQAPNAPSFSSSGATCSDAKPTSPVAYCPSSNVISLDLAKLKEIGTPAKKGQGKGIGDFAAFGEVASRYALAVQKANNLPLEGTEAALRTSCLVGYWGAAMKTPTAGVRLTAGDLDKAIAELLTATSLIAADVNGTPAAAGFTRVEAFRIGFLQGANTCTQQFS</sequence>
<evidence type="ECO:0000313" key="7">
    <source>
        <dbReference type="Proteomes" id="UP000019225"/>
    </source>
</evidence>
<dbReference type="InterPro" id="IPR007343">
    <property type="entry name" value="Uncharacterised_pept_Zn_put"/>
</dbReference>
<dbReference type="STRING" id="1449976.KALB_7523"/>
<name>W5WJF8_9PSEU</name>
<dbReference type="GO" id="GO:0016020">
    <property type="term" value="C:membrane"/>
    <property type="evidence" value="ECO:0007669"/>
    <property type="project" value="UniProtKB-SubCell"/>
</dbReference>
<dbReference type="eggNOG" id="COG2321">
    <property type="taxonomic scope" value="Bacteria"/>
</dbReference>
<proteinExistence type="predicted"/>
<keyword evidence="7" id="KW-1185">Reference proteome</keyword>
<evidence type="ECO:0000313" key="6">
    <source>
        <dbReference type="EMBL" id="AHI00881.1"/>
    </source>
</evidence>
<dbReference type="HOGENOM" id="CLU_045670_0_0_11"/>
<evidence type="ECO:0000256" key="4">
    <source>
        <dbReference type="ARBA" id="ARBA00023136"/>
    </source>
</evidence>
<keyword evidence="4" id="KW-0472">Membrane</keyword>
<feature type="chain" id="PRO_5038497402" description="Metalloprotease" evidence="5">
    <location>
        <begin position="22"/>
        <end position="486"/>
    </location>
</feature>
<dbReference type="Pfam" id="PF04228">
    <property type="entry name" value="Zn_peptidase"/>
    <property type="match status" value="1"/>
</dbReference>
<dbReference type="PROSITE" id="PS51257">
    <property type="entry name" value="PROKAR_LIPOPROTEIN"/>
    <property type="match status" value="1"/>
</dbReference>
<gene>
    <name evidence="6" type="ORF">KALB_7523</name>
</gene>
<dbReference type="PANTHER" id="PTHR30168">
    <property type="entry name" value="PUTATIVE MEMBRANE PROTEIN YPFJ"/>
    <property type="match status" value="1"/>
</dbReference>
<dbReference type="KEGG" id="kal:KALB_7523"/>
<keyword evidence="3" id="KW-1133">Transmembrane helix</keyword>
<organism evidence="6 7">
    <name type="scientific">Kutzneria albida DSM 43870</name>
    <dbReference type="NCBI Taxonomy" id="1449976"/>
    <lineage>
        <taxon>Bacteria</taxon>
        <taxon>Bacillati</taxon>
        <taxon>Actinomycetota</taxon>
        <taxon>Actinomycetes</taxon>
        <taxon>Pseudonocardiales</taxon>
        <taxon>Pseudonocardiaceae</taxon>
        <taxon>Kutzneria</taxon>
    </lineage>
</organism>
<dbReference type="AlphaFoldDB" id="W5WJF8"/>
<evidence type="ECO:0000256" key="3">
    <source>
        <dbReference type="ARBA" id="ARBA00022989"/>
    </source>
</evidence>
<keyword evidence="2" id="KW-0812">Transmembrane</keyword>
<feature type="signal peptide" evidence="5">
    <location>
        <begin position="1"/>
        <end position="21"/>
    </location>
</feature>
<protein>
    <recommendedName>
        <fullName evidence="8">Metalloprotease</fullName>
    </recommendedName>
</protein>
<evidence type="ECO:0008006" key="8">
    <source>
        <dbReference type="Google" id="ProtNLM"/>
    </source>
</evidence>
<evidence type="ECO:0000256" key="1">
    <source>
        <dbReference type="ARBA" id="ARBA00004167"/>
    </source>
</evidence>
<dbReference type="SUPFAM" id="SSF55486">
    <property type="entry name" value="Metalloproteases ('zincins'), catalytic domain"/>
    <property type="match status" value="1"/>
</dbReference>
<comment type="subcellular location">
    <subcellularLocation>
        <location evidence="1">Membrane</location>
        <topology evidence="1">Single-pass membrane protein</topology>
    </subcellularLocation>
</comment>
<evidence type="ECO:0000256" key="5">
    <source>
        <dbReference type="SAM" id="SignalP"/>
    </source>
</evidence>